<evidence type="ECO:0000256" key="2">
    <source>
        <dbReference type="ARBA" id="ARBA00009496"/>
    </source>
</evidence>
<dbReference type="Pfam" id="PF02811">
    <property type="entry name" value="PHP"/>
    <property type="match status" value="1"/>
</dbReference>
<dbReference type="InterPro" id="IPR041931">
    <property type="entry name" value="DNA_pol3_alpha_thumb_dom"/>
</dbReference>
<dbReference type="InterPro" id="IPR040982">
    <property type="entry name" value="DNA_pol3_finger"/>
</dbReference>
<dbReference type="SMART" id="SM00481">
    <property type="entry name" value="POLIIIAc"/>
    <property type="match status" value="1"/>
</dbReference>
<evidence type="ECO:0000256" key="4">
    <source>
        <dbReference type="ARBA" id="ARBA00019114"/>
    </source>
</evidence>
<reference evidence="14 15" key="1">
    <citation type="submission" date="2017-08" db="EMBL/GenBank/DDBJ databases">
        <title>Infants hospitalized years apart are colonized by the same room-sourced microbial strains.</title>
        <authorList>
            <person name="Brooks B."/>
            <person name="Olm M.R."/>
            <person name="Firek B.A."/>
            <person name="Baker R."/>
            <person name="Thomas B.C."/>
            <person name="Morowitz M.J."/>
            <person name="Banfield J.F."/>
        </authorList>
    </citation>
    <scope>NUCLEOTIDE SEQUENCE [LARGE SCALE GENOMIC DNA]</scope>
    <source>
        <strain evidence="14">S2_003_000_R2_11</strain>
    </source>
</reference>
<dbReference type="GO" id="GO:0006260">
    <property type="term" value="P:DNA replication"/>
    <property type="evidence" value="ECO:0007669"/>
    <property type="project" value="UniProtKB-KW"/>
</dbReference>
<dbReference type="GO" id="GO:0005737">
    <property type="term" value="C:cytoplasm"/>
    <property type="evidence" value="ECO:0007669"/>
    <property type="project" value="UniProtKB-SubCell"/>
</dbReference>
<accession>A0A2W5USE4</accession>
<organism evidence="14 15">
    <name type="scientific">Cereibacter sphaeroides</name>
    <name type="common">Rhodobacter sphaeroides</name>
    <dbReference type="NCBI Taxonomy" id="1063"/>
    <lineage>
        <taxon>Bacteria</taxon>
        <taxon>Pseudomonadati</taxon>
        <taxon>Pseudomonadota</taxon>
        <taxon>Alphaproteobacteria</taxon>
        <taxon>Rhodobacterales</taxon>
        <taxon>Paracoccaceae</taxon>
        <taxon>Cereibacter</taxon>
    </lineage>
</organism>
<dbReference type="Pfam" id="PF14579">
    <property type="entry name" value="HHH_6"/>
    <property type="match status" value="1"/>
</dbReference>
<dbReference type="Gene3D" id="3.20.20.140">
    <property type="entry name" value="Metal-dependent hydrolases"/>
    <property type="match status" value="1"/>
</dbReference>
<feature type="domain" description="Polymerase/histidinol phosphatase N-terminal" evidence="13">
    <location>
        <begin position="8"/>
        <end position="75"/>
    </location>
</feature>
<gene>
    <name evidence="14" type="ORF">DI533_09345</name>
</gene>
<comment type="subunit">
    <text evidence="11">DNA polymerase III contains a core (composed of alpha, epsilon and theta chains) that associates with a tau subunit. This core dimerizes to form the POLIII' complex. PolIII' associates with the gamma complex (composed of gamma, delta, delta', psi and chi chains) and with the beta chain to form the complete DNA polymerase III complex.</text>
</comment>
<dbReference type="Pfam" id="PF17657">
    <property type="entry name" value="DNA_pol3_finger"/>
    <property type="match status" value="1"/>
</dbReference>
<dbReference type="AlphaFoldDB" id="A0A2W5USE4"/>
<dbReference type="Proteomes" id="UP000248975">
    <property type="component" value="Unassembled WGS sequence"/>
</dbReference>
<protein>
    <recommendedName>
        <fullName evidence="4">DNA polymerase III subunit alpha</fullName>
        <ecNumber evidence="3">2.7.7.7</ecNumber>
    </recommendedName>
</protein>
<name>A0A2W5USE4_CERSP</name>
<comment type="similarity">
    <text evidence="2">Belongs to the DNA polymerase type-C family. DnaE subfamily.</text>
</comment>
<dbReference type="SUPFAM" id="SSF89550">
    <property type="entry name" value="PHP domain-like"/>
    <property type="match status" value="1"/>
</dbReference>
<keyword evidence="6" id="KW-0808">Transferase</keyword>
<dbReference type="Pfam" id="PF07733">
    <property type="entry name" value="DNA_pol3_alpha"/>
    <property type="match status" value="1"/>
</dbReference>
<evidence type="ECO:0000256" key="12">
    <source>
        <dbReference type="ARBA" id="ARBA00049244"/>
    </source>
</evidence>
<dbReference type="InterPro" id="IPR004013">
    <property type="entry name" value="PHP_dom"/>
</dbReference>
<evidence type="ECO:0000256" key="11">
    <source>
        <dbReference type="ARBA" id="ARBA00026073"/>
    </source>
</evidence>
<evidence type="ECO:0000313" key="15">
    <source>
        <dbReference type="Proteomes" id="UP000248975"/>
    </source>
</evidence>
<comment type="caution">
    <text evidence="14">The sequence shown here is derived from an EMBL/GenBank/DDBJ whole genome shotgun (WGS) entry which is preliminary data.</text>
</comment>
<dbReference type="Gene3D" id="1.10.10.1600">
    <property type="entry name" value="Bacterial DNA polymerase III alpha subunit, thumb domain"/>
    <property type="match status" value="1"/>
</dbReference>
<dbReference type="InterPro" id="IPR011708">
    <property type="entry name" value="DNA_pol3_alpha_NTPase_dom"/>
</dbReference>
<dbReference type="NCBIfam" id="TIGR00594">
    <property type="entry name" value="polc"/>
    <property type="match status" value="1"/>
</dbReference>
<keyword evidence="8" id="KW-0235">DNA replication</keyword>
<evidence type="ECO:0000256" key="3">
    <source>
        <dbReference type="ARBA" id="ARBA00012417"/>
    </source>
</evidence>
<dbReference type="Gene3D" id="1.10.150.870">
    <property type="match status" value="1"/>
</dbReference>
<dbReference type="CDD" id="cd04485">
    <property type="entry name" value="DnaE_OBF"/>
    <property type="match status" value="1"/>
</dbReference>
<evidence type="ECO:0000313" key="14">
    <source>
        <dbReference type="EMBL" id="PZR00721.1"/>
    </source>
</evidence>
<keyword evidence="9" id="KW-0239">DNA-directed DNA polymerase</keyword>
<sequence length="1148" mass="125324">MPNPPRFIHLRIHTEHSLLEGAVPVKKLVAAAAAQGWPAVAVTDTNNMFAALEFSVTARDAGVQPILGCQISVDYDPAAPGEKVRPPAALVLLAQDEAGYMNLMKLNSCLYLDKAGQLPQVTLDELQQYSGGLIALSGGPEGPVGRMLQAGQGTKARALMQRLAAIWPDCFYVELQRHPGEGGLVTEAERATERGFVEMAYDMALPLVATNDVHFPKTDMFEAHDALLCIADGAYVDQQAPRRRLTPQHYLKSEAEMCALFADLPEALENTVEIARRCAYAAAKRKPILPRFADDEVDELRRQAREGLVARLAVIPHAVSVEEYEARLEFELGIIEQMGFPGYFLIVADFIKWAKSHGIPVGPGRGSGAGSLVAYALTITDLDPLRYSLLFERFLNPERVSMPDFDIDFCMDRREEVIAYVQGKYGRDKVGQIITFGALLSKAAVRDVGRVLQMSYGQVDRLSKLIPVEGVKPVSITKALADEPRLREAAKEEVVARLLDYGAQIEGLLRNASTHAAGVVIGDRPLDELVPLYQDPRSDMPATQFNMKWVEAAGLVKFDFLGLKTLTVIQNALDLLRERGVEVDIAMIPLDDKASYDLYAAAKTVAVFQVESSGMMDALRRMKPTCIEDIVALVALYRPGPMENIPVYCEVKNGLRELESIHPTIDHILKETQGIIVYQEQVMEIAQVMAGYSLGGADLLRRAMGKKIAEEMAKERPKFIEGAAKTHNVDAKKAGEVFDLLEKFANYGFNKSHAAAYAVVSYQTAWLKANHPVEFMAAVMNCDIHLTDKLASYAEEVRRGLGIGIVAPCVNASLATFGVRDGKVVYGLGALKNVGVEAMKMIVAARGARPFVNLFDFARRVDMKRIGKRPLEMLARAGAFDVLDQNRARVFEALDTLSAWSAALHEAKGSSQVSLFGEAGDDLPEPRLGSRDDWLPAERLAQEHQAIGFYLSGHPLDDYMGALKRRKVMTLADLSAAAERGPLVGKLAGTVAGRQDRKSARGNRFAFAQMSDPTGLYEITVFSDVLEASRDLLETGRNVVVTIEATLEGETLKLLARAVQPIDTVAAEAGPSGLRIHLDREEAVKSVASLLMRLAGEGGRSVGPVTICVPDAGTGREIDLALPRTWPVTPQIRGAIRAIQGVVLVEEV</sequence>
<comment type="subcellular location">
    <subcellularLocation>
        <location evidence="1">Cytoplasm</location>
    </subcellularLocation>
</comment>
<dbReference type="PANTHER" id="PTHR32294">
    <property type="entry name" value="DNA POLYMERASE III SUBUNIT ALPHA"/>
    <property type="match status" value="1"/>
</dbReference>
<dbReference type="PANTHER" id="PTHR32294:SF0">
    <property type="entry name" value="DNA POLYMERASE III SUBUNIT ALPHA"/>
    <property type="match status" value="1"/>
</dbReference>
<dbReference type="GO" id="GO:0008408">
    <property type="term" value="F:3'-5' exonuclease activity"/>
    <property type="evidence" value="ECO:0007669"/>
    <property type="project" value="InterPro"/>
</dbReference>
<dbReference type="EC" id="2.7.7.7" evidence="3"/>
<dbReference type="InterPro" id="IPR004805">
    <property type="entry name" value="DnaE2/DnaE/PolC"/>
</dbReference>
<dbReference type="InterPro" id="IPR016195">
    <property type="entry name" value="Pol/histidinol_Pase-like"/>
</dbReference>
<dbReference type="InterPro" id="IPR049821">
    <property type="entry name" value="PolIIIA_DnaE1_PHP"/>
</dbReference>
<dbReference type="GO" id="GO:0003887">
    <property type="term" value="F:DNA-directed DNA polymerase activity"/>
    <property type="evidence" value="ECO:0007669"/>
    <property type="project" value="UniProtKB-KW"/>
</dbReference>
<evidence type="ECO:0000256" key="9">
    <source>
        <dbReference type="ARBA" id="ARBA00022932"/>
    </source>
</evidence>
<evidence type="ECO:0000256" key="1">
    <source>
        <dbReference type="ARBA" id="ARBA00004496"/>
    </source>
</evidence>
<dbReference type="InterPro" id="IPR029460">
    <property type="entry name" value="DNAPol_HHH"/>
</dbReference>
<evidence type="ECO:0000259" key="13">
    <source>
        <dbReference type="SMART" id="SM00481"/>
    </source>
</evidence>
<comment type="function">
    <text evidence="10">DNA polymerase III is a complex, multichain enzyme responsible for most of the replicative synthesis in bacteria. This DNA polymerase also exhibits 3' to 5' exonuclease activity. The alpha chain is the DNA polymerase.</text>
</comment>
<evidence type="ECO:0000256" key="5">
    <source>
        <dbReference type="ARBA" id="ARBA00022490"/>
    </source>
</evidence>
<keyword evidence="5" id="KW-0963">Cytoplasm</keyword>
<comment type="catalytic activity">
    <reaction evidence="12">
        <text>DNA(n) + a 2'-deoxyribonucleoside 5'-triphosphate = DNA(n+1) + diphosphate</text>
        <dbReference type="Rhea" id="RHEA:22508"/>
        <dbReference type="Rhea" id="RHEA-COMP:17339"/>
        <dbReference type="Rhea" id="RHEA-COMP:17340"/>
        <dbReference type="ChEBI" id="CHEBI:33019"/>
        <dbReference type="ChEBI" id="CHEBI:61560"/>
        <dbReference type="ChEBI" id="CHEBI:173112"/>
        <dbReference type="EC" id="2.7.7.7"/>
    </reaction>
</comment>
<evidence type="ECO:0000256" key="6">
    <source>
        <dbReference type="ARBA" id="ARBA00022679"/>
    </source>
</evidence>
<dbReference type="CDD" id="cd07433">
    <property type="entry name" value="PHP_PolIIIA_DnaE1"/>
    <property type="match status" value="1"/>
</dbReference>
<keyword evidence="7" id="KW-0548">Nucleotidyltransferase</keyword>
<dbReference type="InterPro" id="IPR003141">
    <property type="entry name" value="Pol/His_phosphatase_N"/>
</dbReference>
<dbReference type="NCBIfam" id="NF004226">
    <property type="entry name" value="PRK05673.1"/>
    <property type="match status" value="1"/>
</dbReference>
<evidence type="ECO:0000256" key="7">
    <source>
        <dbReference type="ARBA" id="ARBA00022695"/>
    </source>
</evidence>
<dbReference type="EMBL" id="QFQS01000001">
    <property type="protein sequence ID" value="PZR00721.1"/>
    <property type="molecule type" value="Genomic_DNA"/>
</dbReference>
<evidence type="ECO:0000256" key="10">
    <source>
        <dbReference type="ARBA" id="ARBA00025611"/>
    </source>
</evidence>
<evidence type="ECO:0000256" key="8">
    <source>
        <dbReference type="ARBA" id="ARBA00022705"/>
    </source>
</evidence>
<proteinExistence type="inferred from homology"/>